<keyword evidence="3" id="KW-1185">Reference proteome</keyword>
<dbReference type="Proteomes" id="UP000269721">
    <property type="component" value="Unassembled WGS sequence"/>
</dbReference>
<reference evidence="3" key="1">
    <citation type="journal article" date="2018" name="Nat. Microbiol.">
        <title>Leveraging single-cell genomics to expand the fungal tree of life.</title>
        <authorList>
            <person name="Ahrendt S.R."/>
            <person name="Quandt C.A."/>
            <person name="Ciobanu D."/>
            <person name="Clum A."/>
            <person name="Salamov A."/>
            <person name="Andreopoulos B."/>
            <person name="Cheng J.F."/>
            <person name="Woyke T."/>
            <person name="Pelin A."/>
            <person name="Henrissat B."/>
            <person name="Reynolds N.K."/>
            <person name="Benny G.L."/>
            <person name="Smith M.E."/>
            <person name="James T.Y."/>
            <person name="Grigoriev I.V."/>
        </authorList>
    </citation>
    <scope>NUCLEOTIDE SEQUENCE [LARGE SCALE GENOMIC DNA]</scope>
</reference>
<sequence>MAPPGRAPCPLFLPGRGRVRIAGPSQASPPLALAARPSSAPFITSRTCDIRYPFLTSKSLPPSSGRTELRAGWEKRVGTLHGDLSSSRAIGRDGLDDNRIHSTEHPNYSSSSLLSNRRPPLVRNVQPVAISPTAALDFKSDKPLIFSLPLISPTPARYEPACSLRPPARARAPGGSALHRFTTGSVSTGAGGGFGGGAGSCGKYELEFIGGMLSTPLQDRRLFGHTTTGMYKSQPLWIRDTFPRVHAQRLKERYNPSIPTDGSIPTVRSSLQSYLAGIIRPALRMEEGSISPPYSTPTLLPPPPLPREISSRLFRPQDAGPARGTARTTTAMATAPLDEGAMIRVTAGLLPRVALGASPAPFSGPVSEAPQTHVSAKFIGEMNVSHPSYISQLRPAPGPNASLCMDLSFSYPFYDPPQLPCFMLPLLCNLPVPGDNHRTDVGFDTPITRVGTQPVWDSSSQTGDVLAVHTRFSATYFRGAEPDVNSLADLLLATPTRFPSSLPAFSFSSTAVPALSSPTTSSHPGVARERRGPLTTEPAHGDPVERIRDLTIGVSTRRPRGAVFPDATDLTFPPLAPSQSSSFAINPSVYDISATGFRIRRVRLRLERLLSAAQPSTFFLSSAERISIISIITPAAAAFGGVCPPPVPVVSLFGFTVSGQQNADQFGTGVAEACPASPPPWVMDCGAHLRFEPAPAAATAG</sequence>
<feature type="region of interest" description="Disordered" evidence="1">
    <location>
        <begin position="84"/>
        <end position="117"/>
    </location>
</feature>
<protein>
    <submittedName>
        <fullName evidence="2">Uncharacterized protein</fullName>
    </submittedName>
</protein>
<accession>A0A4P9WG01</accession>
<gene>
    <name evidence="2" type="ORF">BDK51DRAFT_46579</name>
</gene>
<dbReference type="AlphaFoldDB" id="A0A4P9WG01"/>
<organism evidence="2 3">
    <name type="scientific">Blyttiomyces helicus</name>
    <dbReference type="NCBI Taxonomy" id="388810"/>
    <lineage>
        <taxon>Eukaryota</taxon>
        <taxon>Fungi</taxon>
        <taxon>Fungi incertae sedis</taxon>
        <taxon>Chytridiomycota</taxon>
        <taxon>Chytridiomycota incertae sedis</taxon>
        <taxon>Chytridiomycetes</taxon>
        <taxon>Chytridiomycetes incertae sedis</taxon>
        <taxon>Blyttiomyces</taxon>
    </lineage>
</organism>
<feature type="compositionally biased region" description="Basic and acidic residues" evidence="1">
    <location>
        <begin position="90"/>
        <end position="104"/>
    </location>
</feature>
<evidence type="ECO:0000256" key="1">
    <source>
        <dbReference type="SAM" id="MobiDB-lite"/>
    </source>
</evidence>
<feature type="region of interest" description="Disordered" evidence="1">
    <location>
        <begin position="513"/>
        <end position="541"/>
    </location>
</feature>
<dbReference type="EMBL" id="KZ995637">
    <property type="protein sequence ID" value="RKO90268.1"/>
    <property type="molecule type" value="Genomic_DNA"/>
</dbReference>
<evidence type="ECO:0000313" key="3">
    <source>
        <dbReference type="Proteomes" id="UP000269721"/>
    </source>
</evidence>
<evidence type="ECO:0000313" key="2">
    <source>
        <dbReference type="EMBL" id="RKO90268.1"/>
    </source>
</evidence>
<proteinExistence type="predicted"/>
<feature type="compositionally biased region" description="Low complexity" evidence="1">
    <location>
        <begin position="106"/>
        <end position="117"/>
    </location>
</feature>
<name>A0A4P9WG01_9FUNG</name>